<dbReference type="AlphaFoldDB" id="A0A931LUZ9"/>
<accession>A0A931LUZ9</accession>
<gene>
    <name evidence="4" type="ORF">HYR64_06205</name>
</gene>
<proteinExistence type="predicted"/>
<dbReference type="InterPro" id="IPR011990">
    <property type="entry name" value="TPR-like_helical_dom_sf"/>
</dbReference>
<sequence length="137" mass="15799">MVEEVERLMAQNDWEAAECRSRVLMVEHPTNARLRGYLGLCLYRKQAFEEASEHFRKAILLQPTFWEASLKLAQCLDRLMRYEEALEAAREAHLVHPGDPTLNVLIHGLERQVEDKGVGAWQRTTRQHNVTMANDGS</sequence>
<organism evidence="4 5">
    <name type="scientific">Fimbriimonas ginsengisoli</name>
    <dbReference type="NCBI Taxonomy" id="1005039"/>
    <lineage>
        <taxon>Bacteria</taxon>
        <taxon>Bacillati</taxon>
        <taxon>Armatimonadota</taxon>
        <taxon>Fimbriimonadia</taxon>
        <taxon>Fimbriimonadales</taxon>
        <taxon>Fimbriimonadaceae</taxon>
        <taxon>Fimbriimonas</taxon>
    </lineage>
</organism>
<evidence type="ECO:0000256" key="3">
    <source>
        <dbReference type="PROSITE-ProRule" id="PRU00339"/>
    </source>
</evidence>
<name>A0A931LUZ9_FIMGI</name>
<dbReference type="SUPFAM" id="SSF48452">
    <property type="entry name" value="TPR-like"/>
    <property type="match status" value="1"/>
</dbReference>
<reference evidence="4" key="1">
    <citation type="submission" date="2020-07" db="EMBL/GenBank/DDBJ databases">
        <title>Huge and variable diversity of episymbiotic CPR bacteria and DPANN archaea in groundwater ecosystems.</title>
        <authorList>
            <person name="He C.Y."/>
            <person name="Keren R."/>
            <person name="Whittaker M."/>
            <person name="Farag I.F."/>
            <person name="Doudna J."/>
            <person name="Cate J.H.D."/>
            <person name="Banfield J.F."/>
        </authorList>
    </citation>
    <scope>NUCLEOTIDE SEQUENCE</scope>
    <source>
        <strain evidence="4">NC_groundwater_17_Pr7_B-0.1um_64_12</strain>
    </source>
</reference>
<evidence type="ECO:0000256" key="1">
    <source>
        <dbReference type="ARBA" id="ARBA00022737"/>
    </source>
</evidence>
<evidence type="ECO:0000313" key="5">
    <source>
        <dbReference type="Proteomes" id="UP000727962"/>
    </source>
</evidence>
<dbReference type="PROSITE" id="PS50005">
    <property type="entry name" value="TPR"/>
    <property type="match status" value="1"/>
</dbReference>
<evidence type="ECO:0000256" key="2">
    <source>
        <dbReference type="ARBA" id="ARBA00022803"/>
    </source>
</evidence>
<dbReference type="Pfam" id="PF07719">
    <property type="entry name" value="TPR_2"/>
    <property type="match status" value="1"/>
</dbReference>
<protein>
    <submittedName>
        <fullName evidence="4">Tetratricopeptide repeat protein</fullName>
    </submittedName>
</protein>
<dbReference type="InterPro" id="IPR019734">
    <property type="entry name" value="TPR_rpt"/>
</dbReference>
<dbReference type="SMART" id="SM00028">
    <property type="entry name" value="TPR"/>
    <property type="match status" value="2"/>
</dbReference>
<dbReference type="EMBL" id="JACOSL010000038">
    <property type="protein sequence ID" value="MBI1756684.1"/>
    <property type="molecule type" value="Genomic_DNA"/>
</dbReference>
<feature type="repeat" description="TPR" evidence="3">
    <location>
        <begin position="32"/>
        <end position="65"/>
    </location>
</feature>
<evidence type="ECO:0000313" key="4">
    <source>
        <dbReference type="EMBL" id="MBI1756684.1"/>
    </source>
</evidence>
<dbReference type="Gene3D" id="1.25.40.10">
    <property type="entry name" value="Tetratricopeptide repeat domain"/>
    <property type="match status" value="1"/>
</dbReference>
<dbReference type="Proteomes" id="UP000727962">
    <property type="component" value="Unassembled WGS sequence"/>
</dbReference>
<comment type="caution">
    <text evidence="4">The sequence shown here is derived from an EMBL/GenBank/DDBJ whole genome shotgun (WGS) entry which is preliminary data.</text>
</comment>
<keyword evidence="2 3" id="KW-0802">TPR repeat</keyword>
<dbReference type="InterPro" id="IPR013105">
    <property type="entry name" value="TPR_2"/>
</dbReference>
<keyword evidence="1" id="KW-0677">Repeat</keyword>